<dbReference type="InterPro" id="IPR051189">
    <property type="entry name" value="Splicing_assoc_domain"/>
</dbReference>
<dbReference type="AlphaFoldDB" id="A0A8C0XEN3"/>
<feature type="compositionally biased region" description="Gly residues" evidence="1">
    <location>
        <begin position="71"/>
        <end position="80"/>
    </location>
</feature>
<feature type="compositionally biased region" description="Basic residues" evidence="1">
    <location>
        <begin position="242"/>
        <end position="251"/>
    </location>
</feature>
<feature type="compositionally biased region" description="Basic and acidic residues" evidence="1">
    <location>
        <begin position="43"/>
        <end position="54"/>
    </location>
</feature>
<organism evidence="2">
    <name type="scientific">Castor canadensis</name>
    <name type="common">American beaver</name>
    <dbReference type="NCBI Taxonomy" id="51338"/>
    <lineage>
        <taxon>Eukaryota</taxon>
        <taxon>Metazoa</taxon>
        <taxon>Chordata</taxon>
        <taxon>Craniata</taxon>
        <taxon>Vertebrata</taxon>
        <taxon>Euteleostomi</taxon>
        <taxon>Mammalia</taxon>
        <taxon>Eutheria</taxon>
        <taxon>Euarchontoglires</taxon>
        <taxon>Glires</taxon>
        <taxon>Rodentia</taxon>
        <taxon>Castorimorpha</taxon>
        <taxon>Castoridae</taxon>
        <taxon>Castor</taxon>
    </lineage>
</organism>
<name>A0A8C0XEN3_CASCN</name>
<sequence>GSSSQNAEVLCGSGRGCNSWSLFSGLSLEARLLGVVNVRGRRAPTDRSSSRREQLALQQDHGRTGPRPGVRAGGELGAGPGRLRRAGGARAEPGLPAQAPGPQAEGPEAAVTQRAPAVGRGALRERGLDSSQDEPGKDYRDCHGGKKDHSDSDDQVLVAKRRPASVSAALGRGKRPLWHEAELGADALAGRTLRRRRKVKRMAVDLPQDVSSKRAMTQPPDGCRDHDMDHDRACPLQDLPRGKVKKRKLRTTRQGPKTHDGGVGLDSEDTSRASRDKMDYEEQKVSDELMSESDSSSLSSTDAGLFTNDEGRQGDDEQSDWFYEKESGGACGITGVVPWWEKEDPTELDKDFPDPVFESILTGSFPLMSHPGRRGQ</sequence>
<feature type="compositionally biased region" description="Basic and acidic residues" evidence="1">
    <location>
        <begin position="269"/>
        <end position="287"/>
    </location>
</feature>
<evidence type="ECO:0000256" key="1">
    <source>
        <dbReference type="SAM" id="MobiDB-lite"/>
    </source>
</evidence>
<feature type="compositionally biased region" description="Low complexity" evidence="1">
    <location>
        <begin position="88"/>
        <end position="110"/>
    </location>
</feature>
<proteinExistence type="predicted"/>
<dbReference type="PANTHER" id="PTHR14195">
    <property type="entry name" value="G PATCH DOMAIN CONTAINING PROTEIN 2"/>
    <property type="match status" value="1"/>
</dbReference>
<accession>A0A8C0XEN3</accession>
<evidence type="ECO:0000313" key="2">
    <source>
        <dbReference type="Ensembl" id="ENSCCNP00000027036.1"/>
    </source>
</evidence>
<dbReference type="Ensembl" id="ENSCCNT00000034246.1">
    <property type="protein sequence ID" value="ENSCCNP00000027036.1"/>
    <property type="gene ID" value="ENSCCNG00000026179.1"/>
</dbReference>
<gene>
    <name evidence="2" type="primary">Gpatch2</name>
</gene>
<feature type="region of interest" description="Disordered" evidence="1">
    <location>
        <begin position="40"/>
        <end position="156"/>
    </location>
</feature>
<feature type="region of interest" description="Disordered" evidence="1">
    <location>
        <begin position="199"/>
        <end position="338"/>
    </location>
</feature>
<protein>
    <recommendedName>
        <fullName evidence="3">G patch domain-containing protein 2</fullName>
    </recommendedName>
</protein>
<feature type="compositionally biased region" description="Basic and acidic residues" evidence="1">
    <location>
        <begin position="222"/>
        <end position="233"/>
    </location>
</feature>
<reference evidence="2" key="1">
    <citation type="submission" date="2023-09" db="UniProtKB">
        <authorList>
            <consortium name="Ensembl"/>
        </authorList>
    </citation>
    <scope>IDENTIFICATION</scope>
</reference>
<feature type="compositionally biased region" description="Basic and acidic residues" evidence="1">
    <location>
        <begin position="122"/>
        <end position="152"/>
    </location>
</feature>
<evidence type="ECO:0008006" key="3">
    <source>
        <dbReference type="Google" id="ProtNLM"/>
    </source>
</evidence>